<feature type="domain" description="Thrombospondin-like N-terminal" evidence="5">
    <location>
        <begin position="48"/>
        <end position="223"/>
    </location>
</feature>
<protein>
    <recommendedName>
        <fullName evidence="5">Thrombospondin-like N-terminal domain-containing protein</fullName>
    </recommendedName>
</protein>
<dbReference type="InterPro" id="IPR048287">
    <property type="entry name" value="TSPN-like_N"/>
</dbReference>
<accession>A0A401RQX3</accession>
<dbReference type="InterPro" id="IPR001791">
    <property type="entry name" value="Laminin_G"/>
</dbReference>
<dbReference type="InterPro" id="IPR013320">
    <property type="entry name" value="ConA-like_dom_sf"/>
</dbReference>
<proteinExistence type="predicted"/>
<dbReference type="STRING" id="137246.A0A401RQX3"/>
<feature type="signal peptide" evidence="4">
    <location>
        <begin position="1"/>
        <end position="20"/>
    </location>
</feature>
<dbReference type="EMBL" id="BEZZ01001863">
    <property type="protein sequence ID" value="GCC20617.1"/>
    <property type="molecule type" value="Genomic_DNA"/>
</dbReference>
<evidence type="ECO:0000313" key="7">
    <source>
        <dbReference type="Proteomes" id="UP000287033"/>
    </source>
</evidence>
<evidence type="ECO:0000256" key="4">
    <source>
        <dbReference type="SAM" id="SignalP"/>
    </source>
</evidence>
<dbReference type="Proteomes" id="UP000287033">
    <property type="component" value="Unassembled WGS sequence"/>
</dbReference>
<dbReference type="Gene3D" id="2.60.120.200">
    <property type="match status" value="1"/>
</dbReference>
<sequence length="634" mass="72969">MSTFLLLCALLHLGSHCSSATSHSPCTDLQPQDLLSEVIKAPWPQMNGFRMVQERGARGLRLSQNVKAASFPAAHIFKICSYFPAEFSIVITLKVNYLPPKKNEYIFTLLQESSSHMLLGLRLSSDKLHLEFSQSDHLYSHRKRATFRDLHLADRHWHTLVLAVTANIVSLTIDCCPPIDMFLDVLFPEQLNTANSRFYVGSRRRRKGLFSGLLRQLVLLPGSDATQRICPNPSPRFAALSVPKILTELPFKPLDPDIGKYPYETDMKVTIGSHPPCTETEASRLWFDVFKKDLYICDGKTWVSILQANRKPQPGSTIFKWLNGRFEPYQNITTYEAQAWKHFSIGPEVFLAVANFEKNERNQEYSVIYRWSKRRLRFVLYQRLPTHSARDWEAFQINGETYLAVANHREGNNHNIDSIIYKWNPNARMFERNQTIPTSGAYDWEFFTIGPYSFLVVANTFNGTSTRIYSRIYIQLGGMFRLFQSIPTYGATDWEVFRVQERVFLAVANSQSYETGAVNRVNAFNINSTIYELNITAQMFVKFQDIPTNSAVDWEFFTVGDDSFLVVANSFDGSKFFLNSVIYRWQGYESFVPVHQLPTYGCTDWEKFHTADGSYLIYSSAKERISKVLKLKTY</sequence>
<evidence type="ECO:0000259" key="5">
    <source>
        <dbReference type="SMART" id="SM00210"/>
    </source>
</evidence>
<keyword evidence="2 4" id="KW-0732">Signal</keyword>
<dbReference type="PANTHER" id="PTHR15261">
    <property type="entry name" value="THROMBOSPONDIN-TYPE LAMININ G DOMAIN AND EAR REPEAT-CONTAINING"/>
    <property type="match status" value="1"/>
</dbReference>
<dbReference type="InterPro" id="IPR005492">
    <property type="entry name" value="EPTP"/>
</dbReference>
<evidence type="ECO:0000256" key="2">
    <source>
        <dbReference type="ARBA" id="ARBA00022729"/>
    </source>
</evidence>
<dbReference type="OrthoDB" id="408373at2759"/>
<dbReference type="InterPro" id="IPR009039">
    <property type="entry name" value="EAR"/>
</dbReference>
<keyword evidence="7" id="KW-1185">Reference proteome</keyword>
<dbReference type="SMART" id="SM00210">
    <property type="entry name" value="TSPN"/>
    <property type="match status" value="1"/>
</dbReference>
<dbReference type="OMA" id="THGARDW"/>
<dbReference type="GO" id="GO:0007165">
    <property type="term" value="P:signal transduction"/>
    <property type="evidence" value="ECO:0007669"/>
    <property type="project" value="TreeGrafter"/>
</dbReference>
<evidence type="ECO:0000256" key="1">
    <source>
        <dbReference type="ARBA" id="ARBA00004645"/>
    </source>
</evidence>
<organism evidence="6 7">
    <name type="scientific">Chiloscyllium punctatum</name>
    <name type="common">Brownbanded bambooshark</name>
    <name type="synonym">Hemiscyllium punctatum</name>
    <dbReference type="NCBI Taxonomy" id="137246"/>
    <lineage>
        <taxon>Eukaryota</taxon>
        <taxon>Metazoa</taxon>
        <taxon>Chordata</taxon>
        <taxon>Craniata</taxon>
        <taxon>Vertebrata</taxon>
        <taxon>Chondrichthyes</taxon>
        <taxon>Elasmobranchii</taxon>
        <taxon>Galeomorphii</taxon>
        <taxon>Galeoidea</taxon>
        <taxon>Orectolobiformes</taxon>
        <taxon>Hemiscylliidae</taxon>
        <taxon>Chiloscyllium</taxon>
    </lineage>
</organism>
<comment type="subcellular location">
    <subcellularLocation>
        <location evidence="1">Cell projection</location>
        <location evidence="1">Stereocilium</location>
    </subcellularLocation>
</comment>
<comment type="caution">
    <text evidence="6">The sequence shown here is derived from an EMBL/GenBank/DDBJ whole genome shotgun (WGS) entry which is preliminary data.</text>
</comment>
<feature type="chain" id="PRO_5018991764" description="Thrombospondin-like N-terminal domain-containing protein" evidence="4">
    <location>
        <begin position="21"/>
        <end position="634"/>
    </location>
</feature>
<evidence type="ECO:0000256" key="3">
    <source>
        <dbReference type="ARBA" id="ARBA00022737"/>
    </source>
</evidence>
<dbReference type="Pfam" id="PF03736">
    <property type="entry name" value="EPTP"/>
    <property type="match status" value="6"/>
</dbReference>
<dbReference type="GO" id="GO:0032420">
    <property type="term" value="C:stereocilium"/>
    <property type="evidence" value="ECO:0007669"/>
    <property type="project" value="UniProtKB-SubCell"/>
</dbReference>
<evidence type="ECO:0000313" key="6">
    <source>
        <dbReference type="EMBL" id="GCC20617.1"/>
    </source>
</evidence>
<name>A0A401RQX3_CHIPU</name>
<reference evidence="6 7" key="1">
    <citation type="journal article" date="2018" name="Nat. Ecol. Evol.">
        <title>Shark genomes provide insights into elasmobranch evolution and the origin of vertebrates.</title>
        <authorList>
            <person name="Hara Y"/>
            <person name="Yamaguchi K"/>
            <person name="Onimaru K"/>
            <person name="Kadota M"/>
            <person name="Koyanagi M"/>
            <person name="Keeley SD"/>
            <person name="Tatsumi K"/>
            <person name="Tanaka K"/>
            <person name="Motone F"/>
            <person name="Kageyama Y"/>
            <person name="Nozu R"/>
            <person name="Adachi N"/>
            <person name="Nishimura O"/>
            <person name="Nakagawa R"/>
            <person name="Tanegashima C"/>
            <person name="Kiyatake I"/>
            <person name="Matsumoto R"/>
            <person name="Murakumo K"/>
            <person name="Nishida K"/>
            <person name="Terakita A"/>
            <person name="Kuratani S"/>
            <person name="Sato K"/>
            <person name="Hyodo S Kuraku.S."/>
        </authorList>
    </citation>
    <scope>NUCLEOTIDE SEQUENCE [LARGE SCALE GENOMIC DNA]</scope>
</reference>
<gene>
    <name evidence="6" type="ORF">chiPu_0019180</name>
</gene>
<dbReference type="PROSITE" id="PS50912">
    <property type="entry name" value="EAR"/>
    <property type="match status" value="6"/>
</dbReference>
<dbReference type="PANTHER" id="PTHR15261:SF4">
    <property type="entry name" value="THROMBOSPONDIN-TYPE LAMININ G DOMAIN AND EAR REPEAT-CONTAINING PROTEIN"/>
    <property type="match status" value="1"/>
</dbReference>
<dbReference type="SUPFAM" id="SSF49899">
    <property type="entry name" value="Concanavalin A-like lectins/glucanases"/>
    <property type="match status" value="1"/>
</dbReference>
<dbReference type="Pfam" id="PF02210">
    <property type="entry name" value="Laminin_G_2"/>
    <property type="match status" value="1"/>
</dbReference>
<keyword evidence="3" id="KW-0677">Repeat</keyword>
<dbReference type="AlphaFoldDB" id="A0A401RQX3"/>